<organism evidence="2">
    <name type="scientific">marine metagenome</name>
    <dbReference type="NCBI Taxonomy" id="408172"/>
    <lineage>
        <taxon>unclassified sequences</taxon>
        <taxon>metagenomes</taxon>
        <taxon>ecological metagenomes</taxon>
    </lineage>
</organism>
<dbReference type="PANTHER" id="PTHR10491:SF4">
    <property type="entry name" value="METHIONINE ADENOSYLTRANSFERASE 2 SUBUNIT BETA"/>
    <property type="match status" value="1"/>
</dbReference>
<evidence type="ECO:0000313" key="2">
    <source>
        <dbReference type="EMBL" id="SVE52269.1"/>
    </source>
</evidence>
<feature type="domain" description="RmlD-like substrate binding" evidence="1">
    <location>
        <begin position="1"/>
        <end position="135"/>
    </location>
</feature>
<feature type="non-terminal residue" evidence="2">
    <location>
        <position position="139"/>
    </location>
</feature>
<dbReference type="GO" id="GO:0019305">
    <property type="term" value="P:dTDP-rhamnose biosynthetic process"/>
    <property type="evidence" value="ECO:0007669"/>
    <property type="project" value="TreeGrafter"/>
</dbReference>
<gene>
    <name evidence="2" type="ORF">METZ01_LOCUS505123</name>
</gene>
<dbReference type="InterPro" id="IPR036291">
    <property type="entry name" value="NAD(P)-bd_dom_sf"/>
</dbReference>
<dbReference type="GO" id="GO:0005829">
    <property type="term" value="C:cytosol"/>
    <property type="evidence" value="ECO:0007669"/>
    <property type="project" value="TreeGrafter"/>
</dbReference>
<dbReference type="AlphaFoldDB" id="A0A383E6P9"/>
<dbReference type="InterPro" id="IPR029903">
    <property type="entry name" value="RmlD-like-bd"/>
</dbReference>
<accession>A0A383E6P9</accession>
<dbReference type="Pfam" id="PF04321">
    <property type="entry name" value="RmlD_sub_bind"/>
    <property type="match status" value="1"/>
</dbReference>
<proteinExistence type="predicted"/>
<dbReference type="PANTHER" id="PTHR10491">
    <property type="entry name" value="DTDP-4-DEHYDRORHAMNOSE REDUCTASE"/>
    <property type="match status" value="1"/>
</dbReference>
<protein>
    <recommendedName>
        <fullName evidence="1">RmlD-like substrate binding domain-containing protein</fullName>
    </recommendedName>
</protein>
<dbReference type="InterPro" id="IPR005913">
    <property type="entry name" value="dTDP_dehydrorham_reduct"/>
</dbReference>
<sequence length="139" mass="14963">MQILLFGKTGQVATELQRKTHQGIEIMALGRNEADLSKPDVCANIIKENSADVIINAAAYNLVEKAETEIALANIINGESPSRMAEAAALKNIPFIHISTDYVFNGNGQEAWKPGDESEPLNAYGRSKLYGEEGVCVAG</sequence>
<dbReference type="EMBL" id="UINC01223185">
    <property type="protein sequence ID" value="SVE52269.1"/>
    <property type="molecule type" value="Genomic_DNA"/>
</dbReference>
<dbReference type="SUPFAM" id="SSF51735">
    <property type="entry name" value="NAD(P)-binding Rossmann-fold domains"/>
    <property type="match status" value="1"/>
</dbReference>
<evidence type="ECO:0000259" key="1">
    <source>
        <dbReference type="Pfam" id="PF04321"/>
    </source>
</evidence>
<dbReference type="GO" id="GO:0008831">
    <property type="term" value="F:dTDP-4-dehydrorhamnose reductase activity"/>
    <property type="evidence" value="ECO:0007669"/>
    <property type="project" value="TreeGrafter"/>
</dbReference>
<name>A0A383E6P9_9ZZZZ</name>
<dbReference type="Gene3D" id="3.40.50.720">
    <property type="entry name" value="NAD(P)-binding Rossmann-like Domain"/>
    <property type="match status" value="1"/>
</dbReference>
<reference evidence="2" key="1">
    <citation type="submission" date="2018-05" db="EMBL/GenBank/DDBJ databases">
        <authorList>
            <person name="Lanie J.A."/>
            <person name="Ng W.-L."/>
            <person name="Kazmierczak K.M."/>
            <person name="Andrzejewski T.M."/>
            <person name="Davidsen T.M."/>
            <person name="Wayne K.J."/>
            <person name="Tettelin H."/>
            <person name="Glass J.I."/>
            <person name="Rusch D."/>
            <person name="Podicherti R."/>
            <person name="Tsui H.-C.T."/>
            <person name="Winkler M.E."/>
        </authorList>
    </citation>
    <scope>NUCLEOTIDE SEQUENCE</scope>
</reference>